<dbReference type="PROSITE" id="PS51257">
    <property type="entry name" value="PROKAR_LIPOPROTEIN"/>
    <property type="match status" value="1"/>
</dbReference>
<evidence type="ECO:0008006" key="2">
    <source>
        <dbReference type="Google" id="ProtNLM"/>
    </source>
</evidence>
<dbReference type="EMBL" id="UINC01200994">
    <property type="protein sequence ID" value="SVE20132.1"/>
    <property type="molecule type" value="Genomic_DNA"/>
</dbReference>
<sequence length="162" mass="18658">MKHLLLTTIAAVVLVGCATLVKDTGSTEEEAKKVLIDFFDNLDFENYQRRSFNKIITNDFHIYEIGKHMSRDEFFDFVENNHSSSSIISQDWSLSDFQISTVNETAHIAYRNEGTFISKNNLGVEEVLKINWLESAYFVNENGLLKIKFLHSQEISKELKAE</sequence>
<proteinExistence type="predicted"/>
<dbReference type="AlphaFoldDB" id="A0A383BJQ6"/>
<name>A0A383BJQ6_9ZZZZ</name>
<evidence type="ECO:0000313" key="1">
    <source>
        <dbReference type="EMBL" id="SVE20132.1"/>
    </source>
</evidence>
<accession>A0A383BJQ6</accession>
<organism evidence="1">
    <name type="scientific">marine metagenome</name>
    <dbReference type="NCBI Taxonomy" id="408172"/>
    <lineage>
        <taxon>unclassified sequences</taxon>
        <taxon>metagenomes</taxon>
        <taxon>ecological metagenomes</taxon>
    </lineage>
</organism>
<protein>
    <recommendedName>
        <fullName evidence="2">SnoaL-like domain-containing protein</fullName>
    </recommendedName>
</protein>
<reference evidence="1" key="1">
    <citation type="submission" date="2018-05" db="EMBL/GenBank/DDBJ databases">
        <authorList>
            <person name="Lanie J.A."/>
            <person name="Ng W.-L."/>
            <person name="Kazmierczak K.M."/>
            <person name="Andrzejewski T.M."/>
            <person name="Davidsen T.M."/>
            <person name="Wayne K.J."/>
            <person name="Tettelin H."/>
            <person name="Glass J.I."/>
            <person name="Rusch D."/>
            <person name="Podicherti R."/>
            <person name="Tsui H.-C.T."/>
            <person name="Winkler M.E."/>
        </authorList>
    </citation>
    <scope>NUCLEOTIDE SEQUENCE</scope>
</reference>
<gene>
    <name evidence="1" type="ORF">METZ01_LOCUS472986</name>
</gene>